<gene>
    <name evidence="2" type="ORF">RM641_01880</name>
</gene>
<name>A0ABU2P2P4_9ACTN</name>
<protein>
    <submittedName>
        <fullName evidence="2">Uncharacterized protein</fullName>
    </submittedName>
</protein>
<keyword evidence="1" id="KW-1133">Transmembrane helix</keyword>
<reference evidence="3" key="1">
    <citation type="submission" date="2023-07" db="EMBL/GenBank/DDBJ databases">
        <title>30 novel species of actinomycetes from the DSMZ collection.</title>
        <authorList>
            <person name="Nouioui I."/>
        </authorList>
    </citation>
    <scope>NUCLEOTIDE SEQUENCE [LARGE SCALE GENOMIC DNA]</scope>
    <source>
        <strain evidence="3">DSM 41921</strain>
    </source>
</reference>
<feature type="transmembrane region" description="Helical" evidence="1">
    <location>
        <begin position="19"/>
        <end position="38"/>
    </location>
</feature>
<dbReference type="RefSeq" id="WP_311678389.1">
    <property type="nucleotide sequence ID" value="NZ_JAVREU010000001.1"/>
</dbReference>
<evidence type="ECO:0000313" key="2">
    <source>
        <dbReference type="EMBL" id="MDT0386161.1"/>
    </source>
</evidence>
<comment type="caution">
    <text evidence="2">The sequence shown here is derived from an EMBL/GenBank/DDBJ whole genome shotgun (WGS) entry which is preliminary data.</text>
</comment>
<keyword evidence="1" id="KW-0812">Transmembrane</keyword>
<evidence type="ECO:0000313" key="3">
    <source>
        <dbReference type="Proteomes" id="UP001183586"/>
    </source>
</evidence>
<accession>A0ABU2P2P4</accession>
<proteinExistence type="predicted"/>
<organism evidence="2 3">
    <name type="scientific">Streptomyces dubilierae</name>
    <dbReference type="NCBI Taxonomy" id="3075533"/>
    <lineage>
        <taxon>Bacteria</taxon>
        <taxon>Bacillati</taxon>
        <taxon>Actinomycetota</taxon>
        <taxon>Actinomycetes</taxon>
        <taxon>Kitasatosporales</taxon>
        <taxon>Streptomycetaceae</taxon>
        <taxon>Streptomyces</taxon>
    </lineage>
</organism>
<keyword evidence="1" id="KW-0472">Membrane</keyword>
<evidence type="ECO:0000256" key="1">
    <source>
        <dbReference type="SAM" id="Phobius"/>
    </source>
</evidence>
<dbReference type="Proteomes" id="UP001183586">
    <property type="component" value="Unassembled WGS sequence"/>
</dbReference>
<keyword evidence="3" id="KW-1185">Reference proteome</keyword>
<sequence length="44" mass="4717">MDFAAGDVEGKGAWIPEGWGVPIFLIAIACVAAIVAFLRWRGIK</sequence>
<dbReference type="EMBL" id="JAVREU010000001">
    <property type="protein sequence ID" value="MDT0386161.1"/>
    <property type="molecule type" value="Genomic_DNA"/>
</dbReference>